<keyword evidence="2" id="KW-0560">Oxidoreductase</keyword>
<organism evidence="5 6">
    <name type="scientific">Fusarium albosuccineum</name>
    <dbReference type="NCBI Taxonomy" id="1237068"/>
    <lineage>
        <taxon>Eukaryota</taxon>
        <taxon>Fungi</taxon>
        <taxon>Dikarya</taxon>
        <taxon>Ascomycota</taxon>
        <taxon>Pezizomycotina</taxon>
        <taxon>Sordariomycetes</taxon>
        <taxon>Hypocreomycetidae</taxon>
        <taxon>Hypocreales</taxon>
        <taxon>Nectriaceae</taxon>
        <taxon>Fusarium</taxon>
        <taxon>Fusarium decemcellulare species complex</taxon>
    </lineage>
</organism>
<dbReference type="InterPro" id="IPR036291">
    <property type="entry name" value="NAD(P)-bd_dom_sf"/>
</dbReference>
<dbReference type="Proteomes" id="UP000554235">
    <property type="component" value="Unassembled WGS sequence"/>
</dbReference>
<proteinExistence type="inferred from homology"/>
<evidence type="ECO:0000256" key="1">
    <source>
        <dbReference type="ARBA" id="ARBA00006484"/>
    </source>
</evidence>
<dbReference type="PRINTS" id="PR00080">
    <property type="entry name" value="SDRFAMILY"/>
</dbReference>
<protein>
    <submittedName>
        <fullName evidence="5">Estradiol 17-beta-dehydrogenase 12-A</fullName>
    </submittedName>
</protein>
<evidence type="ECO:0000256" key="4">
    <source>
        <dbReference type="SAM" id="MobiDB-lite"/>
    </source>
</evidence>
<dbReference type="PIRSF" id="PIRSF000126">
    <property type="entry name" value="11-beta-HSD1"/>
    <property type="match status" value="1"/>
</dbReference>
<dbReference type="Pfam" id="PF00106">
    <property type="entry name" value="adh_short"/>
    <property type="match status" value="1"/>
</dbReference>
<name>A0A8H4PL89_9HYPO</name>
<dbReference type="PANTHER" id="PTHR43899:SF13">
    <property type="entry name" value="RH59310P"/>
    <property type="match status" value="1"/>
</dbReference>
<dbReference type="InterPro" id="IPR002347">
    <property type="entry name" value="SDR_fam"/>
</dbReference>
<accession>A0A8H4PL89</accession>
<comment type="similarity">
    <text evidence="1 3">Belongs to the short-chain dehydrogenases/reductases (SDR) family.</text>
</comment>
<dbReference type="PRINTS" id="PR00081">
    <property type="entry name" value="GDHRDH"/>
</dbReference>
<dbReference type="SUPFAM" id="SSF51735">
    <property type="entry name" value="NAD(P)-binding Rossmann-fold domains"/>
    <property type="match status" value="1"/>
</dbReference>
<comment type="caution">
    <text evidence="5">The sequence shown here is derived from an EMBL/GenBank/DDBJ whole genome shotgun (WGS) entry which is preliminary data.</text>
</comment>
<feature type="region of interest" description="Disordered" evidence="4">
    <location>
        <begin position="1"/>
        <end position="23"/>
    </location>
</feature>
<gene>
    <name evidence="5" type="ORF">FALBO_3143</name>
</gene>
<keyword evidence="6" id="KW-1185">Reference proteome</keyword>
<dbReference type="Gene3D" id="3.40.50.720">
    <property type="entry name" value="NAD(P)-binding Rossmann-like Domain"/>
    <property type="match status" value="1"/>
</dbReference>
<evidence type="ECO:0000313" key="5">
    <source>
        <dbReference type="EMBL" id="KAF4469967.1"/>
    </source>
</evidence>
<dbReference type="AlphaFoldDB" id="A0A8H4PL89"/>
<evidence type="ECO:0000313" key="6">
    <source>
        <dbReference type="Proteomes" id="UP000554235"/>
    </source>
</evidence>
<dbReference type="PANTHER" id="PTHR43899">
    <property type="entry name" value="RH59310P"/>
    <property type="match status" value="1"/>
</dbReference>
<dbReference type="EMBL" id="JAADYS010000414">
    <property type="protein sequence ID" value="KAF4469967.1"/>
    <property type="molecule type" value="Genomic_DNA"/>
</dbReference>
<dbReference type="InterPro" id="IPR051019">
    <property type="entry name" value="VLCFA-Steroid_DH"/>
</dbReference>
<sequence length="301" mass="32822">MGLSLSKPHNVLSEPKKPGPEKPYALVTGVTSGIGRDLANELCQRGLNVIAHGRDPERLDLVAKALREKHPLCDIKTLVLDASTAFTASGEARDEAWATLAEINHLNIKVLVNNVGIGHNPSKDFITFTEQTPTQITQLIHVNILFMTFLTHAVLPTLQKNAAPGDPSFIINSGSLAELGLPWVSVYSGTKAYITGFSKALDTELKGEGYHVEVISSLIGDTDSDGHKVGTSLFTPSSEDMARMIIDSAARTGTVVMVPYWGHLIQLWLCKIQPYRLLQKGMIYNVTELREKNGLAIKKQS</sequence>
<evidence type="ECO:0000256" key="3">
    <source>
        <dbReference type="RuleBase" id="RU000363"/>
    </source>
</evidence>
<dbReference type="GO" id="GO:0016491">
    <property type="term" value="F:oxidoreductase activity"/>
    <property type="evidence" value="ECO:0007669"/>
    <property type="project" value="UniProtKB-KW"/>
</dbReference>
<dbReference type="OrthoDB" id="47007at2759"/>
<dbReference type="GO" id="GO:0005783">
    <property type="term" value="C:endoplasmic reticulum"/>
    <property type="evidence" value="ECO:0007669"/>
    <property type="project" value="TreeGrafter"/>
</dbReference>
<reference evidence="5 6" key="1">
    <citation type="submission" date="2020-01" db="EMBL/GenBank/DDBJ databases">
        <title>Identification and distribution of gene clusters putatively required for synthesis of sphingolipid metabolism inhibitors in phylogenetically diverse species of the filamentous fungus Fusarium.</title>
        <authorList>
            <person name="Kim H.-S."/>
            <person name="Busman M."/>
            <person name="Brown D.W."/>
            <person name="Divon H."/>
            <person name="Uhlig S."/>
            <person name="Proctor R.H."/>
        </authorList>
    </citation>
    <scope>NUCLEOTIDE SEQUENCE [LARGE SCALE GENOMIC DNA]</scope>
    <source>
        <strain evidence="5 6">NRRL 20459</strain>
    </source>
</reference>
<evidence type="ECO:0000256" key="2">
    <source>
        <dbReference type="ARBA" id="ARBA00023002"/>
    </source>
</evidence>